<accession>A0A1F7Y3E1</accession>
<dbReference type="Proteomes" id="UP000178750">
    <property type="component" value="Unassembled WGS sequence"/>
</dbReference>
<comment type="caution">
    <text evidence="1">The sequence shown here is derived from an EMBL/GenBank/DDBJ whole genome shotgun (WGS) entry which is preliminary data.</text>
</comment>
<proteinExistence type="predicted"/>
<protein>
    <submittedName>
        <fullName evidence="1">Uncharacterized protein</fullName>
    </submittedName>
</protein>
<name>A0A1F7Y3E1_9BACT</name>
<gene>
    <name evidence="1" type="ORF">A2863_04350</name>
</gene>
<sequence length="412" mass="46893">MFHSAQPSAQEKLEPARKYVECVVLELLKNNQNTPHTIALGTTTLLYLHSKTEKIEKGITSLCSAYPKLGMGELCIYTNFHGDCRVAGSPTTTLALCIETLSVWIAMQKKKNLSQNVKIKEEVFVCAQQRIKHLPFLLHKEVEKILRDFSLDKNGAQAAGLPFLMFSTLTQEHGAKISHRILVELGCANVCGWIAYTLFDDCIDKQKRAEQFLPSAPFFYREALRIYAKFFPTNHPFWKTCNTILAIVDNAYAKESLHITSPLIHSGEKSLGHSLCAVAAVFLSHQDSKQRIACIQKFFLLYLTAKQLNDDLHDWEQDYTGGRITPVVSLVLKHTVSRNIKTLRIVFWEHVLPKSCQVLTCCFDRAKRVLIQAKLPNPQSLFYLLEQAEHDFDKAKREIQTIHEFIFAPSKK</sequence>
<dbReference type="EMBL" id="MGGF01000024">
    <property type="protein sequence ID" value="OGM21811.1"/>
    <property type="molecule type" value="Genomic_DNA"/>
</dbReference>
<organism evidence="1 2">
    <name type="scientific">Candidatus Woesebacteria bacterium RIFCSPHIGHO2_01_FULL_38_9b</name>
    <dbReference type="NCBI Taxonomy" id="1802493"/>
    <lineage>
        <taxon>Bacteria</taxon>
        <taxon>Candidatus Woeseibacteriota</taxon>
    </lineage>
</organism>
<dbReference type="AlphaFoldDB" id="A0A1F7Y3E1"/>
<evidence type="ECO:0000313" key="1">
    <source>
        <dbReference type="EMBL" id="OGM21811.1"/>
    </source>
</evidence>
<evidence type="ECO:0000313" key="2">
    <source>
        <dbReference type="Proteomes" id="UP000178750"/>
    </source>
</evidence>
<reference evidence="1 2" key="1">
    <citation type="journal article" date="2016" name="Nat. Commun.">
        <title>Thousands of microbial genomes shed light on interconnected biogeochemical processes in an aquifer system.</title>
        <authorList>
            <person name="Anantharaman K."/>
            <person name="Brown C.T."/>
            <person name="Hug L.A."/>
            <person name="Sharon I."/>
            <person name="Castelle C.J."/>
            <person name="Probst A.J."/>
            <person name="Thomas B.C."/>
            <person name="Singh A."/>
            <person name="Wilkins M.J."/>
            <person name="Karaoz U."/>
            <person name="Brodie E.L."/>
            <person name="Williams K.H."/>
            <person name="Hubbard S.S."/>
            <person name="Banfield J.F."/>
        </authorList>
    </citation>
    <scope>NUCLEOTIDE SEQUENCE [LARGE SCALE GENOMIC DNA]</scope>
</reference>